<name>A0A2N6SLY2_9LACT</name>
<dbReference type="InterPro" id="IPR006439">
    <property type="entry name" value="HAD-SF_hydro_IA"/>
</dbReference>
<evidence type="ECO:0000313" key="7">
    <source>
        <dbReference type="EMBL" id="PMC58082.1"/>
    </source>
</evidence>
<dbReference type="Pfam" id="PF13419">
    <property type="entry name" value="HAD_2"/>
    <property type="match status" value="1"/>
</dbReference>
<proteinExistence type="inferred from homology"/>
<dbReference type="InterPro" id="IPR023214">
    <property type="entry name" value="HAD_sf"/>
</dbReference>
<dbReference type="SFLD" id="SFLDG01129">
    <property type="entry name" value="C1.5:_HAD__Beta-PGM__Phosphata"/>
    <property type="match status" value="1"/>
</dbReference>
<dbReference type="SUPFAM" id="SSF56784">
    <property type="entry name" value="HAD-like"/>
    <property type="match status" value="1"/>
</dbReference>
<dbReference type="GO" id="GO:0016787">
    <property type="term" value="F:hydrolase activity"/>
    <property type="evidence" value="ECO:0007669"/>
    <property type="project" value="UniProtKB-KW"/>
</dbReference>
<keyword evidence="8" id="KW-1185">Reference proteome</keyword>
<keyword evidence="6" id="KW-0119">Carbohydrate metabolism</keyword>
<dbReference type="PANTHER" id="PTHR46193">
    <property type="entry name" value="6-PHOSPHOGLUCONATE PHOSPHATASE"/>
    <property type="match status" value="1"/>
</dbReference>
<dbReference type="SFLD" id="SFLDG01135">
    <property type="entry name" value="C1.5.6:_HAD__Beta-PGM__Phospha"/>
    <property type="match status" value="1"/>
</dbReference>
<dbReference type="InterPro" id="IPR023198">
    <property type="entry name" value="PGP-like_dom2"/>
</dbReference>
<dbReference type="NCBIfam" id="TIGR01549">
    <property type="entry name" value="HAD-SF-IA-v1"/>
    <property type="match status" value="1"/>
</dbReference>
<dbReference type="Gene3D" id="3.40.50.1000">
    <property type="entry name" value="HAD superfamily/HAD-like"/>
    <property type="match status" value="1"/>
</dbReference>
<evidence type="ECO:0000256" key="3">
    <source>
        <dbReference type="ARBA" id="ARBA00022723"/>
    </source>
</evidence>
<dbReference type="OrthoDB" id="9797743at2"/>
<comment type="similarity">
    <text evidence="2">Belongs to the HAD-like hydrolase superfamily. CbbY/CbbZ/Gph/YieH family.</text>
</comment>
<dbReference type="InterPro" id="IPR041492">
    <property type="entry name" value="HAD_2"/>
</dbReference>
<keyword evidence="5" id="KW-0460">Magnesium</keyword>
<dbReference type="CDD" id="cd16423">
    <property type="entry name" value="HAD_BPGM-like"/>
    <property type="match status" value="1"/>
</dbReference>
<dbReference type="STRING" id="84521.SAMN04487994_102212"/>
<keyword evidence="3" id="KW-0479">Metal-binding</keyword>
<evidence type="ECO:0000256" key="5">
    <source>
        <dbReference type="ARBA" id="ARBA00022842"/>
    </source>
</evidence>
<keyword evidence="4" id="KW-0378">Hydrolase</keyword>
<dbReference type="PANTHER" id="PTHR46193:SF18">
    <property type="entry name" value="HEXITOL PHOSPHATASE B"/>
    <property type="match status" value="1"/>
</dbReference>
<dbReference type="Gene3D" id="1.10.150.240">
    <property type="entry name" value="Putative phosphatase, domain 2"/>
    <property type="match status" value="1"/>
</dbReference>
<organism evidence="7 8">
    <name type="scientific">Dolosicoccus paucivorans</name>
    <dbReference type="NCBI Taxonomy" id="84521"/>
    <lineage>
        <taxon>Bacteria</taxon>
        <taxon>Bacillati</taxon>
        <taxon>Bacillota</taxon>
        <taxon>Bacilli</taxon>
        <taxon>Lactobacillales</taxon>
        <taxon>Aerococcaceae</taxon>
        <taxon>Dolosicoccus</taxon>
    </lineage>
</organism>
<protein>
    <submittedName>
        <fullName evidence="7">Haloacid dehalogenase</fullName>
    </submittedName>
</protein>
<dbReference type="AlphaFoldDB" id="A0A2N6SLY2"/>
<evidence type="ECO:0000313" key="8">
    <source>
        <dbReference type="Proteomes" id="UP000235682"/>
    </source>
</evidence>
<reference evidence="7 8" key="1">
    <citation type="submission" date="2017-09" db="EMBL/GenBank/DDBJ databases">
        <title>Bacterial strain isolated from the female urinary microbiota.</title>
        <authorList>
            <person name="Thomas-White K."/>
            <person name="Kumar N."/>
            <person name="Forster S."/>
            <person name="Putonti C."/>
            <person name="Lawley T."/>
            <person name="Wolfe A.J."/>
        </authorList>
    </citation>
    <scope>NUCLEOTIDE SEQUENCE [LARGE SCALE GENOMIC DNA]</scope>
    <source>
        <strain evidence="7 8">UMB0852</strain>
    </source>
</reference>
<dbReference type="EMBL" id="PNHE01000026">
    <property type="protein sequence ID" value="PMC58082.1"/>
    <property type="molecule type" value="Genomic_DNA"/>
</dbReference>
<gene>
    <name evidence="7" type="ORF">CJ205_06245</name>
</gene>
<dbReference type="InterPro" id="IPR051600">
    <property type="entry name" value="Beta-PGM-like"/>
</dbReference>
<dbReference type="Proteomes" id="UP000235682">
    <property type="component" value="Unassembled WGS sequence"/>
</dbReference>
<comment type="caution">
    <text evidence="7">The sequence shown here is derived from an EMBL/GenBank/DDBJ whole genome shotgun (WGS) entry which is preliminary data.</text>
</comment>
<dbReference type="GO" id="GO:0046872">
    <property type="term" value="F:metal ion binding"/>
    <property type="evidence" value="ECO:0007669"/>
    <property type="project" value="UniProtKB-KW"/>
</dbReference>
<evidence type="ECO:0000256" key="2">
    <source>
        <dbReference type="ARBA" id="ARBA00006171"/>
    </source>
</evidence>
<dbReference type="InterPro" id="IPR036412">
    <property type="entry name" value="HAD-like_sf"/>
</dbReference>
<sequence>MVMKAVVFDMDGVIIDSEYSYFEATRRVLKEEGVEKFEMEDFIDSIGKTDHAAWSVLVEKYHLQTPMQEMIDRMKEYQKEVVKRDGFLPIDGVKDYIRSLSEQGFKLAVASSSPKDTIERVTRALDIQQYFDALVSGEEVEESKPAPDVYLEAARQLEVEPKECIAIEDAYNGLLAAKAAGMYAVAFESGKYPGIDLSPGDEVIQSMTEAPHFK</sequence>
<dbReference type="FunFam" id="3.40.50.1000:FF:000036">
    <property type="entry name" value="HAD family hydrolase"/>
    <property type="match status" value="1"/>
</dbReference>
<evidence type="ECO:0000256" key="6">
    <source>
        <dbReference type="ARBA" id="ARBA00023277"/>
    </source>
</evidence>
<dbReference type="PRINTS" id="PR00413">
    <property type="entry name" value="HADHALOGNASE"/>
</dbReference>
<accession>A0A2N6SLY2</accession>
<evidence type="ECO:0000256" key="4">
    <source>
        <dbReference type="ARBA" id="ARBA00022801"/>
    </source>
</evidence>
<evidence type="ECO:0000256" key="1">
    <source>
        <dbReference type="ARBA" id="ARBA00001946"/>
    </source>
</evidence>
<dbReference type="SFLD" id="SFLDS00003">
    <property type="entry name" value="Haloacid_Dehalogenase"/>
    <property type="match status" value="1"/>
</dbReference>
<dbReference type="NCBIfam" id="TIGR01509">
    <property type="entry name" value="HAD-SF-IA-v3"/>
    <property type="match status" value="1"/>
</dbReference>
<comment type="cofactor">
    <cofactor evidence="1">
        <name>Mg(2+)</name>
        <dbReference type="ChEBI" id="CHEBI:18420"/>
    </cofactor>
</comment>